<dbReference type="SUPFAM" id="SSF49785">
    <property type="entry name" value="Galactose-binding domain-like"/>
    <property type="match status" value="1"/>
</dbReference>
<dbReference type="AlphaFoldDB" id="F4Q5J8"/>
<dbReference type="STRING" id="1054147.F4Q5J8"/>
<keyword evidence="2" id="KW-1185">Reference proteome</keyword>
<dbReference type="Gene3D" id="2.60.120.260">
    <property type="entry name" value="Galactose-binding domain-like"/>
    <property type="match status" value="1"/>
</dbReference>
<evidence type="ECO:0000313" key="1">
    <source>
        <dbReference type="EMBL" id="EGG17257.1"/>
    </source>
</evidence>
<dbReference type="GeneID" id="14868955"/>
<evidence type="ECO:0000313" key="2">
    <source>
        <dbReference type="Proteomes" id="UP000007797"/>
    </source>
</evidence>
<dbReference type="InterPro" id="IPR008979">
    <property type="entry name" value="Galactose-bd-like_sf"/>
</dbReference>
<protein>
    <submittedName>
        <fullName evidence="1">Galactose-binding domain-containing protein</fullName>
    </submittedName>
</protein>
<dbReference type="OMA" id="FFGRITV"/>
<proteinExistence type="predicted"/>
<dbReference type="Proteomes" id="UP000007797">
    <property type="component" value="Unassembled WGS sequence"/>
</dbReference>
<dbReference type="EMBL" id="GL883021">
    <property type="protein sequence ID" value="EGG17257.1"/>
    <property type="molecule type" value="Genomic_DNA"/>
</dbReference>
<dbReference type="RefSeq" id="XP_004355741.1">
    <property type="nucleotide sequence ID" value="XM_004355688.1"/>
</dbReference>
<name>F4Q5J8_CACFS</name>
<gene>
    <name evidence="1" type="ORF">DFA_08248</name>
</gene>
<organism evidence="1 2">
    <name type="scientific">Cavenderia fasciculata</name>
    <name type="common">Slime mold</name>
    <name type="synonym">Dictyostelium fasciculatum</name>
    <dbReference type="NCBI Taxonomy" id="261658"/>
    <lineage>
        <taxon>Eukaryota</taxon>
        <taxon>Amoebozoa</taxon>
        <taxon>Evosea</taxon>
        <taxon>Eumycetozoa</taxon>
        <taxon>Dictyostelia</taxon>
        <taxon>Acytosteliales</taxon>
        <taxon>Cavenderiaceae</taxon>
        <taxon>Cavenderia</taxon>
    </lineage>
</organism>
<dbReference type="OrthoDB" id="10052260at2759"/>
<accession>F4Q5J8</accession>
<dbReference type="KEGG" id="dfa:DFA_08248"/>
<sequence length="158" mass="18280">MSILIDKGSFKCRVSSVLNKNSKEFGKDNMFDGSDESCWNSHQGSPQSVMIQFVDPLDSSTERMVNISEIKIMFQGGFVGKDCEVLAQQLDSKEFIFISKFFPDDINTFQVRLIEIDRYIYWISFPMKIENVKQIKIVFKQSTDFFGRIVVYKLDILA</sequence>
<reference evidence="2" key="1">
    <citation type="journal article" date="2011" name="Genome Res.">
        <title>Phylogeny-wide analysis of social amoeba genomes highlights ancient origins for complex intercellular communication.</title>
        <authorList>
            <person name="Heidel A.J."/>
            <person name="Lawal H.M."/>
            <person name="Felder M."/>
            <person name="Schilde C."/>
            <person name="Helps N.R."/>
            <person name="Tunggal B."/>
            <person name="Rivero F."/>
            <person name="John U."/>
            <person name="Schleicher M."/>
            <person name="Eichinger L."/>
            <person name="Platzer M."/>
            <person name="Noegel A.A."/>
            <person name="Schaap P."/>
            <person name="Gloeckner G."/>
        </authorList>
    </citation>
    <scope>NUCLEOTIDE SEQUENCE [LARGE SCALE GENOMIC DNA]</scope>
    <source>
        <strain evidence="2">SH3</strain>
    </source>
</reference>